<evidence type="ECO:0008006" key="3">
    <source>
        <dbReference type="Google" id="ProtNLM"/>
    </source>
</evidence>
<evidence type="ECO:0000313" key="1">
    <source>
        <dbReference type="EMBL" id="QUH30436.1"/>
    </source>
</evidence>
<dbReference type="EMBL" id="CP058561">
    <property type="protein sequence ID" value="QUH30436.1"/>
    <property type="molecule type" value="Genomic_DNA"/>
</dbReference>
<proteinExistence type="predicted"/>
<keyword evidence="2" id="KW-1185">Reference proteome</keyword>
<organism evidence="1 2">
    <name type="scientific">Vallitalea guaymasensis</name>
    <dbReference type="NCBI Taxonomy" id="1185412"/>
    <lineage>
        <taxon>Bacteria</taxon>
        <taxon>Bacillati</taxon>
        <taxon>Bacillota</taxon>
        <taxon>Clostridia</taxon>
        <taxon>Lachnospirales</taxon>
        <taxon>Vallitaleaceae</taxon>
        <taxon>Vallitalea</taxon>
    </lineage>
</organism>
<gene>
    <name evidence="1" type="ORF">HYG85_16595</name>
</gene>
<sequence>MKSKILPMQYPAIATWTWQAGIFSILQANCNNVDWIYSNYIQLVANSFSNTCNLDFIPRGDDSFFTCPLLYTQLIKRKLIKSFCNDYLEFIKKCIDQDNYIYMVVEQGCFLDYDSLPHDILIFGYDDSEEVVHVADFTFKNKYSFEKVPYESLIKSIDMISEKKDFVFDFKGGVLLLSYDKSAEYTFDTKLVRDSFIEYLECVETTDRFRSYRMPWRGETYGLEVYDTVMDFLWDIHRHKKEFDYRSLHNIYSHKVLMVKRLKYMQENSYIRQAENIIVEYTNLKEQMLVLVNKFLRCMVRNNANTLPEIIDSLLKIKNYEKELITAIIPKLVVKQSDRIFIDKRAQLR</sequence>
<dbReference type="Proteomes" id="UP000677305">
    <property type="component" value="Chromosome"/>
</dbReference>
<evidence type="ECO:0000313" key="2">
    <source>
        <dbReference type="Proteomes" id="UP000677305"/>
    </source>
</evidence>
<name>A0A8J8MCI1_9FIRM</name>
<dbReference type="AlphaFoldDB" id="A0A8J8MCI1"/>
<reference evidence="1 2" key="1">
    <citation type="submission" date="2020-07" db="EMBL/GenBank/DDBJ databases">
        <title>Vallitalea guaymasensis genome.</title>
        <authorList>
            <person name="Postec A."/>
        </authorList>
    </citation>
    <scope>NUCLEOTIDE SEQUENCE [LARGE SCALE GENOMIC DNA]</scope>
    <source>
        <strain evidence="1 2">Ra1766G1</strain>
    </source>
</reference>
<protein>
    <recommendedName>
        <fullName evidence="3">BtrH N-terminal domain-containing protein</fullName>
    </recommendedName>
</protein>
<accession>A0A8J8MCI1</accession>
<dbReference type="KEGG" id="vgu:HYG85_16595"/>
<dbReference type="RefSeq" id="WP_212690604.1">
    <property type="nucleotide sequence ID" value="NZ_CP058561.1"/>
</dbReference>